<keyword evidence="1" id="KW-0732">Signal</keyword>
<proteinExistence type="predicted"/>
<organism evidence="2 3">
    <name type="scientific">Borborobacter arsenicus</name>
    <dbReference type="NCBI Taxonomy" id="1851146"/>
    <lineage>
        <taxon>Bacteria</taxon>
        <taxon>Pseudomonadati</taxon>
        <taxon>Pseudomonadota</taxon>
        <taxon>Alphaproteobacteria</taxon>
        <taxon>Hyphomicrobiales</taxon>
        <taxon>Phyllobacteriaceae</taxon>
        <taxon>Borborobacter</taxon>
    </lineage>
</organism>
<feature type="signal peptide" evidence="1">
    <location>
        <begin position="1"/>
        <end position="18"/>
    </location>
</feature>
<keyword evidence="3" id="KW-1185">Reference proteome</keyword>
<sequence>MSLCLLAGGKLSVLAVTAFTLAWTHSVEKTRWEEDWRVTPAGLQIVEARIQGSGAGMEPPADAVLKDGWWVYAPKLPAQAKLTLASSGATAGGWSLCAGGKCLELGLLPGSDVELSACDGRGRHAPAK</sequence>
<dbReference type="InterPro" id="IPR015001">
    <property type="entry name" value="DUF1850"/>
</dbReference>
<reference evidence="2 3" key="1">
    <citation type="submission" date="2018-11" db="EMBL/GenBank/DDBJ databases">
        <title>Pseudaminobacter arsenicus sp. nov., an arsenic-resistant bacterium isolated from arsenic-rich aquifers.</title>
        <authorList>
            <person name="Mu Y."/>
        </authorList>
    </citation>
    <scope>NUCLEOTIDE SEQUENCE [LARGE SCALE GENOMIC DNA]</scope>
    <source>
        <strain evidence="2 3">CB3</strain>
    </source>
</reference>
<dbReference type="RefSeq" id="WP_128627342.1">
    <property type="nucleotide sequence ID" value="NZ_RKST01000014.1"/>
</dbReference>
<protein>
    <submittedName>
        <fullName evidence="2">DUF1850 domain-containing protein</fullName>
    </submittedName>
</protein>
<accession>A0A432V4W0</accession>
<dbReference type="Proteomes" id="UP000281647">
    <property type="component" value="Unassembled WGS sequence"/>
</dbReference>
<dbReference type="EMBL" id="RKST01000014">
    <property type="protein sequence ID" value="RUM97170.1"/>
    <property type="molecule type" value="Genomic_DNA"/>
</dbReference>
<comment type="caution">
    <text evidence="2">The sequence shown here is derived from an EMBL/GenBank/DDBJ whole genome shotgun (WGS) entry which is preliminary data.</text>
</comment>
<evidence type="ECO:0000313" key="3">
    <source>
        <dbReference type="Proteomes" id="UP000281647"/>
    </source>
</evidence>
<evidence type="ECO:0000256" key="1">
    <source>
        <dbReference type="SAM" id="SignalP"/>
    </source>
</evidence>
<dbReference type="Pfam" id="PF08905">
    <property type="entry name" value="DUF1850"/>
    <property type="match status" value="1"/>
</dbReference>
<feature type="chain" id="PRO_5019333399" evidence="1">
    <location>
        <begin position="19"/>
        <end position="128"/>
    </location>
</feature>
<name>A0A432V4W0_9HYPH</name>
<dbReference type="AlphaFoldDB" id="A0A432V4W0"/>
<gene>
    <name evidence="2" type="ORF">EET67_14820</name>
</gene>
<dbReference type="OrthoDB" id="5298197at2"/>
<evidence type="ECO:0000313" key="2">
    <source>
        <dbReference type="EMBL" id="RUM97170.1"/>
    </source>
</evidence>